<dbReference type="CDD" id="cd14014">
    <property type="entry name" value="STKc_PknB_like"/>
    <property type="match status" value="1"/>
</dbReference>
<reference evidence="8" key="1">
    <citation type="submission" date="2016-07" db="EMBL/GenBank/DDBJ databases">
        <title>Nontailed viruses are major unrecognized killers of bacteria in the ocean.</title>
        <authorList>
            <person name="Kauffman K."/>
            <person name="Hussain F."/>
            <person name="Yang J."/>
            <person name="Arevalo P."/>
            <person name="Brown J."/>
            <person name="Cutler M."/>
            <person name="Kelly L."/>
            <person name="Polz M.F."/>
        </authorList>
    </citation>
    <scope>NUCLEOTIDE SEQUENCE [LARGE SCALE GENOMIC DNA]</scope>
    <source>
        <strain evidence="8">10N.222.48.A2</strain>
    </source>
</reference>
<dbReference type="InterPro" id="IPR045269">
    <property type="entry name" value="Atg1-like"/>
</dbReference>
<keyword evidence="7" id="KW-0723">Serine/threonine-protein kinase</keyword>
<dbReference type="PANTHER" id="PTHR24348:SF22">
    <property type="entry name" value="NON-SPECIFIC SERINE_THREONINE PROTEIN KINASE"/>
    <property type="match status" value="1"/>
</dbReference>
<dbReference type="PROSITE" id="PS00108">
    <property type="entry name" value="PROTEIN_KINASE_ST"/>
    <property type="match status" value="1"/>
</dbReference>
<dbReference type="GO" id="GO:0016020">
    <property type="term" value="C:membrane"/>
    <property type="evidence" value="ECO:0007669"/>
    <property type="project" value="TreeGrafter"/>
</dbReference>
<gene>
    <name evidence="6" type="ORF">BCS92_15730</name>
    <name evidence="7" type="ORF">FC057_21675</name>
</gene>
<comment type="caution">
    <text evidence="6">The sequence shown here is derived from an EMBL/GenBank/DDBJ whole genome shotgun (WGS) entry which is preliminary data.</text>
</comment>
<dbReference type="Gene3D" id="1.10.510.10">
    <property type="entry name" value="Transferase(Phosphotransferase) domain 1"/>
    <property type="match status" value="1"/>
</dbReference>
<dbReference type="InterPro" id="IPR000719">
    <property type="entry name" value="Prot_kinase_dom"/>
</dbReference>
<evidence type="ECO:0000256" key="1">
    <source>
        <dbReference type="ARBA" id="ARBA00022679"/>
    </source>
</evidence>
<dbReference type="RefSeq" id="WP_102257944.1">
    <property type="nucleotide sequence ID" value="NZ_MDBP01000042.1"/>
</dbReference>
<dbReference type="Pfam" id="PF00069">
    <property type="entry name" value="Pkinase"/>
    <property type="match status" value="1"/>
</dbReference>
<keyword evidence="4" id="KW-0067">ATP-binding</keyword>
<dbReference type="PROSITE" id="PS50011">
    <property type="entry name" value="PROTEIN_KINASE_DOM"/>
    <property type="match status" value="1"/>
</dbReference>
<dbReference type="Proteomes" id="UP000235579">
    <property type="component" value="Unassembled WGS sequence"/>
</dbReference>
<keyword evidence="3 7" id="KW-0418">Kinase</keyword>
<dbReference type="GO" id="GO:0000407">
    <property type="term" value="C:phagophore assembly site"/>
    <property type="evidence" value="ECO:0007669"/>
    <property type="project" value="TreeGrafter"/>
</dbReference>
<dbReference type="InterPro" id="IPR011009">
    <property type="entry name" value="Kinase-like_dom_sf"/>
</dbReference>
<dbReference type="GO" id="GO:0005776">
    <property type="term" value="C:autophagosome"/>
    <property type="evidence" value="ECO:0007669"/>
    <property type="project" value="TreeGrafter"/>
</dbReference>
<evidence type="ECO:0000313" key="6">
    <source>
        <dbReference type="EMBL" id="PMP13776.1"/>
    </source>
</evidence>
<evidence type="ECO:0000256" key="3">
    <source>
        <dbReference type="ARBA" id="ARBA00022777"/>
    </source>
</evidence>
<dbReference type="EMBL" id="MDBP01000042">
    <property type="protein sequence ID" value="PMP13776.1"/>
    <property type="molecule type" value="Genomic_DNA"/>
</dbReference>
<evidence type="ECO:0000313" key="8">
    <source>
        <dbReference type="Proteomes" id="UP000235579"/>
    </source>
</evidence>
<dbReference type="SMART" id="SM00220">
    <property type="entry name" value="S_TKc"/>
    <property type="match status" value="1"/>
</dbReference>
<dbReference type="Proteomes" id="UP000308018">
    <property type="component" value="Unassembled WGS sequence"/>
</dbReference>
<sequence>MSHIHKPNDIIADRYVIENYIDEGGMQQVYSAIDKNIGRKVALKTPKNDSASLRFKSTAICSARVIHPNVAKTLDYFGFDKREYLIEELIDGKDLNTVFRNNFSYLDPCLVAFIGHHLSKAVAASHSADVVHRDLKPSNIMIVGGEKFRDIKVTDFGIAKLVDDEINEVFSDTENVESSIAGSKTLVGALPYMAPEIVLNKTKAGKHIDIWSIGAIMYFLLTGKTPFTSQFAQIVINYHTQKSIDPILHMDTSRHLNPLGNQLLGIIKSCLDYDYSNRPNSEQLVQMFSSLCYPIQERKYGHIKYRRGTHGWGFIKNIGPNDTFYHTEEVFGLQASHSERVCFSEYPGLPQARAFPIIRCK</sequence>
<reference evidence="6" key="2">
    <citation type="submission" date="2016-07" db="EMBL/GenBank/DDBJ databases">
        <authorList>
            <person name="Wan K."/>
            <person name="Booth B."/>
            <person name="Spirohn K."/>
            <person name="Hao T."/>
            <person name="Hu Y."/>
            <person name="Calderwood M."/>
            <person name="Hill D."/>
            <person name="Mohr S."/>
            <person name="Vidal M."/>
            <person name="Celniker S."/>
            <person name="Perrimon N."/>
        </authorList>
    </citation>
    <scope>NUCLEOTIDE SEQUENCE</scope>
    <source>
        <strain evidence="6">10N.222.48.A2</strain>
    </source>
</reference>
<feature type="domain" description="Protein kinase" evidence="5">
    <location>
        <begin position="15"/>
        <end position="291"/>
    </location>
</feature>
<proteinExistence type="predicted"/>
<keyword evidence="1" id="KW-0808">Transferase</keyword>
<reference evidence="6" key="3">
    <citation type="journal article" date="2018" name="Nature">
        <title>A major lineage of non-tailed dsDNA viruses as unrecognized killers of marine bacteria.</title>
        <authorList>
            <person name="Kauffman K.M."/>
            <person name="Hussain F.A."/>
            <person name="Yang J."/>
            <person name="Arevalo P."/>
            <person name="Brown J.M."/>
            <person name="Chang W.K."/>
            <person name="VanInsberghe D."/>
            <person name="Elsherbini J."/>
            <person name="Sharma R.S."/>
            <person name="Cutler M.B."/>
            <person name="Kelly L."/>
            <person name="Polz M.F."/>
        </authorList>
    </citation>
    <scope>NUCLEOTIDE SEQUENCE</scope>
    <source>
        <strain evidence="6">10N.222.48.A2</strain>
    </source>
</reference>
<dbReference type="EMBL" id="SYVV01000040">
    <property type="protein sequence ID" value="TKG28458.1"/>
    <property type="molecule type" value="Genomic_DNA"/>
</dbReference>
<dbReference type="Gene3D" id="3.30.200.20">
    <property type="entry name" value="Phosphorylase Kinase, domain 1"/>
    <property type="match status" value="1"/>
</dbReference>
<dbReference type="GO" id="GO:0004674">
    <property type="term" value="F:protein serine/threonine kinase activity"/>
    <property type="evidence" value="ECO:0007669"/>
    <property type="project" value="UniProtKB-KW"/>
</dbReference>
<dbReference type="GO" id="GO:0005524">
    <property type="term" value="F:ATP binding"/>
    <property type="evidence" value="ECO:0007669"/>
    <property type="project" value="UniProtKB-KW"/>
</dbReference>
<protein>
    <submittedName>
        <fullName evidence="7">Serine/threonine protein kinase</fullName>
    </submittedName>
</protein>
<dbReference type="GO" id="GO:0005829">
    <property type="term" value="C:cytosol"/>
    <property type="evidence" value="ECO:0007669"/>
    <property type="project" value="TreeGrafter"/>
</dbReference>
<name>A0A2N7NH99_9VIBR</name>
<dbReference type="InterPro" id="IPR008271">
    <property type="entry name" value="Ser/Thr_kinase_AS"/>
</dbReference>
<dbReference type="PANTHER" id="PTHR24348">
    <property type="entry name" value="SERINE/THREONINE-PROTEIN KINASE UNC-51-RELATED"/>
    <property type="match status" value="1"/>
</dbReference>
<keyword evidence="2" id="KW-0547">Nucleotide-binding</keyword>
<evidence type="ECO:0000313" key="9">
    <source>
        <dbReference type="Proteomes" id="UP000308018"/>
    </source>
</evidence>
<evidence type="ECO:0000313" key="7">
    <source>
        <dbReference type="EMBL" id="TKG28458.1"/>
    </source>
</evidence>
<evidence type="ECO:0000259" key="5">
    <source>
        <dbReference type="PROSITE" id="PS50011"/>
    </source>
</evidence>
<organism evidence="6 8">
    <name type="scientific">Vibrio tasmaniensis</name>
    <dbReference type="NCBI Taxonomy" id="212663"/>
    <lineage>
        <taxon>Bacteria</taxon>
        <taxon>Pseudomonadati</taxon>
        <taxon>Pseudomonadota</taxon>
        <taxon>Gammaproteobacteria</taxon>
        <taxon>Vibrionales</taxon>
        <taxon>Vibrionaceae</taxon>
        <taxon>Vibrio</taxon>
    </lineage>
</organism>
<evidence type="ECO:0000256" key="4">
    <source>
        <dbReference type="ARBA" id="ARBA00022840"/>
    </source>
</evidence>
<accession>A0A2N7NH99</accession>
<dbReference type="SUPFAM" id="SSF56112">
    <property type="entry name" value="Protein kinase-like (PK-like)"/>
    <property type="match status" value="1"/>
</dbReference>
<evidence type="ECO:0000256" key="2">
    <source>
        <dbReference type="ARBA" id="ARBA00022741"/>
    </source>
</evidence>
<dbReference type="AlphaFoldDB" id="A0A2N7NH99"/>
<reference evidence="7 9" key="4">
    <citation type="submission" date="2019-04" db="EMBL/GenBank/DDBJ databases">
        <title>A reverse ecology approach based on a biological definition of microbial populations.</title>
        <authorList>
            <person name="Arevalo P."/>
            <person name="Vaninsberghe D."/>
            <person name="Elsherbini J."/>
            <person name="Gore J."/>
            <person name="Polz M."/>
        </authorList>
    </citation>
    <scope>NUCLEOTIDE SEQUENCE [LARGE SCALE GENOMIC DNA]</scope>
    <source>
        <strain evidence="7 9">10N.222.45.A8</strain>
    </source>
</reference>